<accession>A0ACC2P3B4</accession>
<keyword evidence="2" id="KW-1185">Reference proteome</keyword>
<gene>
    <name evidence="1" type="ORF">QAD02_013857</name>
</gene>
<protein>
    <submittedName>
        <fullName evidence="1">Uncharacterized protein</fullName>
    </submittedName>
</protein>
<dbReference type="Proteomes" id="UP001239111">
    <property type="component" value="Chromosome 2"/>
</dbReference>
<sequence length="271" mass="31191">MMKTFLDEAKGEYIFITSEAQKMEQQIQEKDEVLLENAELIRNLEAQLGQMSMHSEEQSKMIENLEEKLEHQSALLSSAEIAVRDPPTKEINSKHITRDIIEREPVCGVRLLGAEHVIESTARSSITSGRQDDETITNDIGAQDFEQQARSLVARGDLHHQHHDDMLVRAQCARAPRIDQRQKLRSPVCRSRLVTPPTLVTRDQQQPRLHSPVVDNRCAAPRTRTPQAVEDRHCRRYRSPRESDDDSLSPMRGHGHRRRSSSPPARERRHW</sequence>
<evidence type="ECO:0000313" key="2">
    <source>
        <dbReference type="Proteomes" id="UP001239111"/>
    </source>
</evidence>
<evidence type="ECO:0000313" key="1">
    <source>
        <dbReference type="EMBL" id="KAJ8678070.1"/>
    </source>
</evidence>
<name>A0ACC2P3B4_9HYME</name>
<organism evidence="1 2">
    <name type="scientific">Eretmocerus hayati</name>
    <dbReference type="NCBI Taxonomy" id="131215"/>
    <lineage>
        <taxon>Eukaryota</taxon>
        <taxon>Metazoa</taxon>
        <taxon>Ecdysozoa</taxon>
        <taxon>Arthropoda</taxon>
        <taxon>Hexapoda</taxon>
        <taxon>Insecta</taxon>
        <taxon>Pterygota</taxon>
        <taxon>Neoptera</taxon>
        <taxon>Endopterygota</taxon>
        <taxon>Hymenoptera</taxon>
        <taxon>Apocrita</taxon>
        <taxon>Proctotrupomorpha</taxon>
        <taxon>Chalcidoidea</taxon>
        <taxon>Aphelinidae</taxon>
        <taxon>Aphelininae</taxon>
        <taxon>Eretmocerus</taxon>
    </lineage>
</organism>
<dbReference type="EMBL" id="CM056742">
    <property type="protein sequence ID" value="KAJ8678070.1"/>
    <property type="molecule type" value="Genomic_DNA"/>
</dbReference>
<reference evidence="1" key="1">
    <citation type="submission" date="2023-04" db="EMBL/GenBank/DDBJ databases">
        <title>A chromosome-level genome assembly of the parasitoid wasp Eretmocerus hayati.</title>
        <authorList>
            <person name="Zhong Y."/>
            <person name="Liu S."/>
            <person name="Liu Y."/>
        </authorList>
    </citation>
    <scope>NUCLEOTIDE SEQUENCE</scope>
    <source>
        <strain evidence="1">ZJU_SS_LIU_2023</strain>
    </source>
</reference>
<proteinExistence type="predicted"/>
<comment type="caution">
    <text evidence="1">The sequence shown here is derived from an EMBL/GenBank/DDBJ whole genome shotgun (WGS) entry which is preliminary data.</text>
</comment>